<accession>A0A1V8TU64</accession>
<dbReference type="InParanoid" id="A0A1V8TU64"/>
<reference evidence="2" key="1">
    <citation type="submission" date="2017-03" db="EMBL/GenBank/DDBJ databases">
        <title>Genomes of endolithic fungi from Antarctica.</title>
        <authorList>
            <person name="Coleine C."/>
            <person name="Masonjones S."/>
            <person name="Stajich J.E."/>
        </authorList>
    </citation>
    <scope>NUCLEOTIDE SEQUENCE [LARGE SCALE GENOMIC DNA]</scope>
    <source>
        <strain evidence="2">CCFEE 5527</strain>
    </source>
</reference>
<dbReference type="Proteomes" id="UP000192596">
    <property type="component" value="Unassembled WGS sequence"/>
</dbReference>
<name>A0A1V8TU64_9PEZI</name>
<evidence type="ECO:0000313" key="1">
    <source>
        <dbReference type="EMBL" id="OQO14853.1"/>
    </source>
</evidence>
<gene>
    <name evidence="1" type="ORF">B0A48_00235</name>
</gene>
<protein>
    <submittedName>
        <fullName evidence="1">Uncharacterized protein</fullName>
    </submittedName>
</protein>
<dbReference type="EMBL" id="NAJO01000001">
    <property type="protein sequence ID" value="OQO14853.1"/>
    <property type="molecule type" value="Genomic_DNA"/>
</dbReference>
<comment type="caution">
    <text evidence="1">The sequence shown here is derived from an EMBL/GenBank/DDBJ whole genome shotgun (WGS) entry which is preliminary data.</text>
</comment>
<keyword evidence="2" id="KW-1185">Reference proteome</keyword>
<dbReference type="AlphaFoldDB" id="A0A1V8TU64"/>
<dbReference type="STRING" id="1507870.A0A1V8TU64"/>
<sequence length="242" mass="26536">MVATGAAARVLHQTLDPEQRLSLSIALLEQLRSVYDEVTAGLLLNLATDRPHSNVNKDLTEILASQIERGAGDNVAALIVGSEVFLDRLLSLASERLASSSDYATSTPDVLLPGYAQAIAPSFRHISTQGNADSSLNFASHWMDFFTRALPSTMIIAQYDRFITIFETLVLARYANLVAECEHDLALLASAKSILPPRWLFVLLASGLDKTMQDQNRKYIGGWMLRTDLKSVDNALGFVDLL</sequence>
<evidence type="ECO:0000313" key="2">
    <source>
        <dbReference type="Proteomes" id="UP000192596"/>
    </source>
</evidence>
<proteinExistence type="predicted"/>
<organism evidence="1 2">
    <name type="scientific">Cryoendolithus antarcticus</name>
    <dbReference type="NCBI Taxonomy" id="1507870"/>
    <lineage>
        <taxon>Eukaryota</taxon>
        <taxon>Fungi</taxon>
        <taxon>Dikarya</taxon>
        <taxon>Ascomycota</taxon>
        <taxon>Pezizomycotina</taxon>
        <taxon>Dothideomycetes</taxon>
        <taxon>Dothideomycetidae</taxon>
        <taxon>Cladosporiales</taxon>
        <taxon>Cladosporiaceae</taxon>
        <taxon>Cryoendolithus</taxon>
    </lineage>
</organism>